<evidence type="ECO:0000313" key="5">
    <source>
        <dbReference type="EMBL" id="BAT80411.1"/>
    </source>
</evidence>
<dbReference type="Proteomes" id="UP000291084">
    <property type="component" value="Chromosome 2"/>
</dbReference>
<dbReference type="GO" id="GO:0046872">
    <property type="term" value="F:metal ion binding"/>
    <property type="evidence" value="ECO:0007669"/>
    <property type="project" value="UniProtKB-KW"/>
</dbReference>
<dbReference type="Pfam" id="PF00305">
    <property type="entry name" value="Lipoxygenase"/>
    <property type="match status" value="1"/>
</dbReference>
<keyword evidence="2" id="KW-0223">Dioxygenase</keyword>
<keyword evidence="7" id="KW-1185">Reference proteome</keyword>
<reference evidence="5 7" key="1">
    <citation type="journal article" date="2015" name="Sci. Rep.">
        <title>The power of single molecule real-time sequencing technology in the de novo assembly of a eukaryotic genome.</title>
        <authorList>
            <person name="Sakai H."/>
            <person name="Naito K."/>
            <person name="Ogiso-Tanaka E."/>
            <person name="Takahashi Y."/>
            <person name="Iseki K."/>
            <person name="Muto C."/>
            <person name="Satou K."/>
            <person name="Teruya K."/>
            <person name="Shiroma A."/>
            <person name="Shimoji M."/>
            <person name="Hirano T."/>
            <person name="Itoh T."/>
            <person name="Kaga A."/>
            <person name="Tomooka N."/>
        </authorList>
    </citation>
    <scope>NUCLEOTIDE SEQUENCE [LARGE SCALE GENOMIC DNA]</scope>
    <source>
        <strain evidence="7">cv. Shumari</strain>
    </source>
</reference>
<feature type="domain" description="Lipoxygenase" evidence="4">
    <location>
        <begin position="1"/>
        <end position="74"/>
    </location>
</feature>
<organism evidence="5 7">
    <name type="scientific">Vigna angularis var. angularis</name>
    <dbReference type="NCBI Taxonomy" id="157739"/>
    <lineage>
        <taxon>Eukaryota</taxon>
        <taxon>Viridiplantae</taxon>
        <taxon>Streptophyta</taxon>
        <taxon>Embryophyta</taxon>
        <taxon>Tracheophyta</taxon>
        <taxon>Spermatophyta</taxon>
        <taxon>Magnoliopsida</taxon>
        <taxon>eudicotyledons</taxon>
        <taxon>Gunneridae</taxon>
        <taxon>Pentapetalae</taxon>
        <taxon>rosids</taxon>
        <taxon>fabids</taxon>
        <taxon>Fabales</taxon>
        <taxon>Fabaceae</taxon>
        <taxon>Papilionoideae</taxon>
        <taxon>50 kb inversion clade</taxon>
        <taxon>NPAAA clade</taxon>
        <taxon>indigoferoid/millettioid clade</taxon>
        <taxon>Phaseoleae</taxon>
        <taxon>Vigna</taxon>
    </lineage>
</organism>
<gene>
    <name evidence="5" type="primary">Vigan.02G342300</name>
    <name evidence="6" type="synonym">Vigan.02G342600</name>
    <name evidence="5" type="ORF">VIGAN_02342300</name>
    <name evidence="6" type="ORF">VIGAN_02342600</name>
</gene>
<keyword evidence="3" id="KW-0560">Oxidoreductase</keyword>
<dbReference type="InterPro" id="IPR036226">
    <property type="entry name" value="LipOase_C_sf"/>
</dbReference>
<keyword evidence="1" id="KW-0479">Metal-binding</keyword>
<dbReference type="AlphaFoldDB" id="A0A0S3RIF9"/>
<evidence type="ECO:0000256" key="1">
    <source>
        <dbReference type="ARBA" id="ARBA00022723"/>
    </source>
</evidence>
<dbReference type="EMBL" id="AP015035">
    <property type="protein sequence ID" value="BAT80411.1"/>
    <property type="molecule type" value="Genomic_DNA"/>
</dbReference>
<accession>A0A0S3RIF9</accession>
<evidence type="ECO:0000256" key="3">
    <source>
        <dbReference type="ARBA" id="ARBA00023002"/>
    </source>
</evidence>
<protein>
    <recommendedName>
        <fullName evidence="4">Lipoxygenase domain-containing protein</fullName>
    </recommendedName>
</protein>
<evidence type="ECO:0000259" key="4">
    <source>
        <dbReference type="PROSITE" id="PS51393"/>
    </source>
</evidence>
<dbReference type="InterPro" id="IPR013819">
    <property type="entry name" value="LipOase_C"/>
</dbReference>
<dbReference type="PROSITE" id="PS51393">
    <property type="entry name" value="LIPOXYGENASE_3"/>
    <property type="match status" value="1"/>
</dbReference>
<evidence type="ECO:0000313" key="7">
    <source>
        <dbReference type="Proteomes" id="UP000291084"/>
    </source>
</evidence>
<dbReference type="PANTHER" id="PTHR11771">
    <property type="entry name" value="LIPOXYGENASE"/>
    <property type="match status" value="1"/>
</dbReference>
<dbReference type="GO" id="GO:0016702">
    <property type="term" value="F:oxidoreductase activity, acting on single donors with incorporation of molecular oxygen, incorporation of two atoms of oxygen"/>
    <property type="evidence" value="ECO:0007669"/>
    <property type="project" value="InterPro"/>
</dbReference>
<dbReference type="Gene3D" id="1.20.245.10">
    <property type="entry name" value="Lipoxygenase-1, Domain 5"/>
    <property type="match status" value="1"/>
</dbReference>
<name>A0A0S3RIF9_PHAAN</name>
<dbReference type="EMBL" id="AP015035">
    <property type="protein sequence ID" value="BAT80414.1"/>
    <property type="molecule type" value="Genomic_DNA"/>
</dbReference>
<evidence type="ECO:0000256" key="2">
    <source>
        <dbReference type="ARBA" id="ARBA00022964"/>
    </source>
</evidence>
<dbReference type="GO" id="GO:0034440">
    <property type="term" value="P:lipid oxidation"/>
    <property type="evidence" value="ECO:0007669"/>
    <property type="project" value="InterPro"/>
</dbReference>
<sequence length="74" mass="8389">ERQQSSIWSGEAEIIEAFYNFSAEMREIEKEIERRNYDPTLRNRCGPGVLPYELLAPTSQPGVTCRGIPNSVST</sequence>
<dbReference type="SUPFAM" id="SSF48484">
    <property type="entry name" value="Lipoxigenase"/>
    <property type="match status" value="1"/>
</dbReference>
<proteinExistence type="predicted"/>
<feature type="non-terminal residue" evidence="5">
    <location>
        <position position="1"/>
    </location>
</feature>
<dbReference type="InterPro" id="IPR000907">
    <property type="entry name" value="LipOase"/>
</dbReference>
<evidence type="ECO:0000313" key="6">
    <source>
        <dbReference type="EMBL" id="BAT80414.1"/>
    </source>
</evidence>